<accession>A0AAX6GNZ8</accession>
<dbReference type="AlphaFoldDB" id="A0AAX6GNZ8"/>
<evidence type="ECO:0000313" key="2">
    <source>
        <dbReference type="Proteomes" id="UP001140949"/>
    </source>
</evidence>
<gene>
    <name evidence="1" type="ORF">M6B38_354640</name>
</gene>
<reference evidence="1" key="2">
    <citation type="submission" date="2023-04" db="EMBL/GenBank/DDBJ databases">
        <authorList>
            <person name="Bruccoleri R.E."/>
            <person name="Oakeley E.J."/>
            <person name="Faust A.-M."/>
            <person name="Dessus-Babus S."/>
            <person name="Altorfer M."/>
            <person name="Burckhardt D."/>
            <person name="Oertli M."/>
            <person name="Naumann U."/>
            <person name="Petersen F."/>
            <person name="Wong J."/>
        </authorList>
    </citation>
    <scope>NUCLEOTIDE SEQUENCE</scope>
    <source>
        <strain evidence="1">GSM-AAB239-AS_SAM_17_03QT</strain>
        <tissue evidence="1">Leaf</tissue>
    </source>
</reference>
<comment type="caution">
    <text evidence="1">The sequence shown here is derived from an EMBL/GenBank/DDBJ whole genome shotgun (WGS) entry which is preliminary data.</text>
</comment>
<keyword evidence="2" id="KW-1185">Reference proteome</keyword>
<proteinExistence type="predicted"/>
<evidence type="ECO:0000313" key="1">
    <source>
        <dbReference type="EMBL" id="KAJ6830486.1"/>
    </source>
</evidence>
<name>A0AAX6GNZ8_IRIPA</name>
<dbReference type="Proteomes" id="UP001140949">
    <property type="component" value="Unassembled WGS sequence"/>
</dbReference>
<dbReference type="EMBL" id="JANAVB010017596">
    <property type="protein sequence ID" value="KAJ6830486.1"/>
    <property type="molecule type" value="Genomic_DNA"/>
</dbReference>
<protein>
    <submittedName>
        <fullName evidence="1">Uncharacterized protein</fullName>
    </submittedName>
</protein>
<reference evidence="1" key="1">
    <citation type="journal article" date="2023" name="GigaByte">
        <title>Genome assembly of the bearded iris, Iris pallida Lam.</title>
        <authorList>
            <person name="Bruccoleri R.E."/>
            <person name="Oakeley E.J."/>
            <person name="Faust A.M.E."/>
            <person name="Altorfer M."/>
            <person name="Dessus-Babus S."/>
            <person name="Burckhardt D."/>
            <person name="Oertli M."/>
            <person name="Naumann U."/>
            <person name="Petersen F."/>
            <person name="Wong J."/>
        </authorList>
    </citation>
    <scope>NUCLEOTIDE SEQUENCE</scope>
    <source>
        <strain evidence="1">GSM-AAB239-AS_SAM_17_03QT</strain>
    </source>
</reference>
<sequence length="76" mass="8125">MTRVAQICQSESDLVAGDLVTTSGGSGRWCASGQARLEEDGKSTPLVRSSVEVVACSSGSWWLFFVLDRLDSIDEA</sequence>
<organism evidence="1 2">
    <name type="scientific">Iris pallida</name>
    <name type="common">Sweet iris</name>
    <dbReference type="NCBI Taxonomy" id="29817"/>
    <lineage>
        <taxon>Eukaryota</taxon>
        <taxon>Viridiplantae</taxon>
        <taxon>Streptophyta</taxon>
        <taxon>Embryophyta</taxon>
        <taxon>Tracheophyta</taxon>
        <taxon>Spermatophyta</taxon>
        <taxon>Magnoliopsida</taxon>
        <taxon>Liliopsida</taxon>
        <taxon>Asparagales</taxon>
        <taxon>Iridaceae</taxon>
        <taxon>Iridoideae</taxon>
        <taxon>Irideae</taxon>
        <taxon>Iris</taxon>
    </lineage>
</organism>